<keyword evidence="4" id="KW-0186">Copper</keyword>
<evidence type="ECO:0000256" key="2">
    <source>
        <dbReference type="ARBA" id="ARBA00022989"/>
    </source>
</evidence>
<dbReference type="Pfam" id="PF04145">
    <property type="entry name" value="Ctr"/>
    <property type="match status" value="1"/>
</dbReference>
<dbReference type="AlphaFoldDB" id="A0A7J7JSA3"/>
<keyword evidence="6" id="KW-1185">Reference proteome</keyword>
<accession>A0A7J7JSA3</accession>
<comment type="caution">
    <text evidence="5">The sequence shown here is derived from an EMBL/GenBank/DDBJ whole genome shotgun (WGS) entry which is preliminary data.</text>
</comment>
<name>A0A7J7JSA3_BUGNE</name>
<comment type="similarity">
    <text evidence="4">Belongs to the copper transporter (Ctr) (TC 1.A.56) family. SLC31A subfamily.</text>
</comment>
<feature type="transmembrane region" description="Helical" evidence="4">
    <location>
        <begin position="29"/>
        <end position="49"/>
    </location>
</feature>
<feature type="transmembrane region" description="Helical" evidence="4">
    <location>
        <begin position="102"/>
        <end position="122"/>
    </location>
</feature>
<keyword evidence="4" id="KW-0406">Ion transport</keyword>
<keyword evidence="3 4" id="KW-0472">Membrane</keyword>
<evidence type="ECO:0000313" key="5">
    <source>
        <dbReference type="EMBL" id="KAF6028825.1"/>
    </source>
</evidence>
<dbReference type="EMBL" id="VXIV02001901">
    <property type="protein sequence ID" value="KAF6028825.1"/>
    <property type="molecule type" value="Genomic_DNA"/>
</dbReference>
<keyword evidence="4" id="KW-0187">Copper transport</keyword>
<evidence type="ECO:0000256" key="1">
    <source>
        <dbReference type="ARBA" id="ARBA00022692"/>
    </source>
</evidence>
<organism evidence="5 6">
    <name type="scientific">Bugula neritina</name>
    <name type="common">Brown bryozoan</name>
    <name type="synonym">Sertularia neritina</name>
    <dbReference type="NCBI Taxonomy" id="10212"/>
    <lineage>
        <taxon>Eukaryota</taxon>
        <taxon>Metazoa</taxon>
        <taxon>Spiralia</taxon>
        <taxon>Lophotrochozoa</taxon>
        <taxon>Bryozoa</taxon>
        <taxon>Gymnolaemata</taxon>
        <taxon>Cheilostomatida</taxon>
        <taxon>Flustrina</taxon>
        <taxon>Buguloidea</taxon>
        <taxon>Bugulidae</taxon>
        <taxon>Bugula</taxon>
    </lineage>
</organism>
<gene>
    <name evidence="5" type="ORF">EB796_012863</name>
</gene>
<dbReference type="GO" id="GO:0016020">
    <property type="term" value="C:membrane"/>
    <property type="evidence" value="ECO:0007669"/>
    <property type="project" value="UniProtKB-SubCell"/>
</dbReference>
<dbReference type="GO" id="GO:0005375">
    <property type="term" value="F:copper ion transmembrane transporter activity"/>
    <property type="evidence" value="ECO:0007669"/>
    <property type="project" value="UniProtKB-UniRule"/>
</dbReference>
<dbReference type="OrthoDB" id="73901at2759"/>
<reference evidence="5" key="1">
    <citation type="submission" date="2020-06" db="EMBL/GenBank/DDBJ databases">
        <title>Draft genome of Bugula neritina, a colonial animal packing powerful symbionts and potential medicines.</title>
        <authorList>
            <person name="Rayko M."/>
        </authorList>
    </citation>
    <scope>NUCLEOTIDE SEQUENCE [LARGE SCALE GENOMIC DNA]</scope>
    <source>
        <strain evidence="5">Kwan_BN1</strain>
    </source>
</reference>
<dbReference type="PANTHER" id="PTHR12483">
    <property type="entry name" value="SOLUTE CARRIER FAMILY 31 COPPER TRANSPORTERS"/>
    <property type="match status" value="1"/>
</dbReference>
<proteinExistence type="inferred from homology"/>
<evidence type="ECO:0000256" key="4">
    <source>
        <dbReference type="RuleBase" id="RU367022"/>
    </source>
</evidence>
<keyword evidence="4" id="KW-0813">Transport</keyword>
<keyword evidence="2 4" id="KW-1133">Transmembrane helix</keyword>
<evidence type="ECO:0000313" key="6">
    <source>
        <dbReference type="Proteomes" id="UP000593567"/>
    </source>
</evidence>
<dbReference type="PANTHER" id="PTHR12483:SF115">
    <property type="entry name" value="COPPER TRANSPORT PROTEIN"/>
    <property type="match status" value="1"/>
</dbReference>
<protein>
    <recommendedName>
        <fullName evidence="4">Copper transport protein</fullName>
    </recommendedName>
</protein>
<dbReference type="InterPro" id="IPR007274">
    <property type="entry name" value="Cop_transporter"/>
</dbReference>
<evidence type="ECO:0000256" key="3">
    <source>
        <dbReference type="ARBA" id="ARBA00023136"/>
    </source>
</evidence>
<sequence length="190" mass="21517">MMPAYMFSYFEFNPIVNNFLFLNWNSTNGSGITGICVAVLALILILELIRTLTEYLTHLSRADPLSLSTSVPISSDRSPLLRALMIPPSVENVKKYRIKLHLIKSLLVPLQMFAGFLLMLAVMTYNAFVFLTLVIGGGVAYFFFSYIRDRIKCKFAQQTKSYSEESELIRQAMTSSSRIQQYNTIEGTTP</sequence>
<comment type="subcellular location">
    <subcellularLocation>
        <location evidence="4">Membrane</location>
        <topology evidence="4">Multi-pass membrane protein</topology>
    </subcellularLocation>
</comment>
<keyword evidence="1 4" id="KW-0812">Transmembrane</keyword>
<feature type="transmembrane region" description="Helical" evidence="4">
    <location>
        <begin position="128"/>
        <end position="147"/>
    </location>
</feature>
<dbReference type="Proteomes" id="UP000593567">
    <property type="component" value="Unassembled WGS sequence"/>
</dbReference>